<dbReference type="Gene3D" id="2.120.10.70">
    <property type="entry name" value="Fucose-specific lectin"/>
    <property type="match status" value="1"/>
</dbReference>
<keyword evidence="3" id="KW-1185">Reference proteome</keyword>
<sequence>MSCPLTSIVNPLNEKEIYFFYLTQNKGTGLEIYGHPRPDKVVVTEFQGNIKTPPEDDLIVNPGSFSSLVTNGVLNVYGLMKLPSASTKTGDKPGGGSKEVDASDTKLVAQLSPVFKLLMPEDDSKVQGVALTTTIDKNGQSWMYGITTNDKNIPVIKAIKLGWKESSVTSTIVTTKPPLLSTNLATFYDPLGTKSFIIYQDKKTLCIVEAGNTEDKEIPNTSDSRDMTGLACVPVKGQRGVKVYLYYFADKGGQLQRVVRDEDGKWSDSNGRDDQDSEQSSFLTATQMGDDIAVYYMVKGATSRIYISLDPNNVPARVKDN</sequence>
<dbReference type="AlphaFoldDB" id="A0A9P9EWW7"/>
<evidence type="ECO:0008006" key="4">
    <source>
        <dbReference type="Google" id="ProtNLM"/>
    </source>
</evidence>
<evidence type="ECO:0000313" key="2">
    <source>
        <dbReference type="EMBL" id="KAH7146128.1"/>
    </source>
</evidence>
<name>A0A9P9EWW7_9HYPO</name>
<evidence type="ECO:0000313" key="3">
    <source>
        <dbReference type="Proteomes" id="UP000738349"/>
    </source>
</evidence>
<dbReference type="EMBL" id="JAGMUV010000008">
    <property type="protein sequence ID" value="KAH7146128.1"/>
    <property type="molecule type" value="Genomic_DNA"/>
</dbReference>
<protein>
    <recommendedName>
        <fullName evidence="4">Fucose-specific lectin</fullName>
    </recommendedName>
</protein>
<accession>A0A9P9EWW7</accession>
<dbReference type="OrthoDB" id="5419714at2759"/>
<evidence type="ECO:0000256" key="1">
    <source>
        <dbReference type="SAM" id="MobiDB-lite"/>
    </source>
</evidence>
<feature type="compositionally biased region" description="Basic and acidic residues" evidence="1">
    <location>
        <begin position="262"/>
        <end position="274"/>
    </location>
</feature>
<comment type="caution">
    <text evidence="2">The sequence shown here is derived from an EMBL/GenBank/DDBJ whole genome shotgun (WGS) entry which is preliminary data.</text>
</comment>
<reference evidence="2" key="1">
    <citation type="journal article" date="2021" name="Nat. Commun.">
        <title>Genetic determinants of endophytism in the Arabidopsis root mycobiome.</title>
        <authorList>
            <person name="Mesny F."/>
            <person name="Miyauchi S."/>
            <person name="Thiergart T."/>
            <person name="Pickel B."/>
            <person name="Atanasova L."/>
            <person name="Karlsson M."/>
            <person name="Huettel B."/>
            <person name="Barry K.W."/>
            <person name="Haridas S."/>
            <person name="Chen C."/>
            <person name="Bauer D."/>
            <person name="Andreopoulos W."/>
            <person name="Pangilinan J."/>
            <person name="LaButti K."/>
            <person name="Riley R."/>
            <person name="Lipzen A."/>
            <person name="Clum A."/>
            <person name="Drula E."/>
            <person name="Henrissat B."/>
            <person name="Kohler A."/>
            <person name="Grigoriev I.V."/>
            <person name="Martin F.M."/>
            <person name="Hacquard S."/>
        </authorList>
    </citation>
    <scope>NUCLEOTIDE SEQUENCE</scope>
    <source>
        <strain evidence="2">MPI-CAGE-AT-0147</strain>
    </source>
</reference>
<organism evidence="2 3">
    <name type="scientific">Dactylonectria macrodidyma</name>
    <dbReference type="NCBI Taxonomy" id="307937"/>
    <lineage>
        <taxon>Eukaryota</taxon>
        <taxon>Fungi</taxon>
        <taxon>Dikarya</taxon>
        <taxon>Ascomycota</taxon>
        <taxon>Pezizomycotina</taxon>
        <taxon>Sordariomycetes</taxon>
        <taxon>Hypocreomycetidae</taxon>
        <taxon>Hypocreales</taxon>
        <taxon>Nectriaceae</taxon>
        <taxon>Dactylonectria</taxon>
    </lineage>
</organism>
<proteinExistence type="predicted"/>
<dbReference type="Proteomes" id="UP000738349">
    <property type="component" value="Unassembled WGS sequence"/>
</dbReference>
<dbReference type="SUPFAM" id="SSF89372">
    <property type="entry name" value="Fucose-specific lectin"/>
    <property type="match status" value="1"/>
</dbReference>
<gene>
    <name evidence="2" type="ORF">EDB81DRAFT_759423</name>
</gene>
<feature type="region of interest" description="Disordered" evidence="1">
    <location>
        <begin position="262"/>
        <end position="281"/>
    </location>
</feature>